<feature type="region of interest" description="Disordered" evidence="1">
    <location>
        <begin position="196"/>
        <end position="295"/>
    </location>
</feature>
<comment type="caution">
    <text evidence="2">The sequence shown here is derived from an EMBL/GenBank/DDBJ whole genome shotgun (WGS) entry which is preliminary data.</text>
</comment>
<feature type="compositionally biased region" description="Pro residues" evidence="1">
    <location>
        <begin position="259"/>
        <end position="270"/>
    </location>
</feature>
<dbReference type="AlphaFoldDB" id="A0A2S6BU89"/>
<feature type="region of interest" description="Disordered" evidence="1">
    <location>
        <begin position="361"/>
        <end position="406"/>
    </location>
</feature>
<protein>
    <submittedName>
        <fullName evidence="2">Uncharacterized protein</fullName>
    </submittedName>
</protein>
<proteinExistence type="predicted"/>
<evidence type="ECO:0000313" key="3">
    <source>
        <dbReference type="Proteomes" id="UP000237631"/>
    </source>
</evidence>
<gene>
    <name evidence="2" type="ORF">CBER1_07532</name>
</gene>
<feature type="compositionally biased region" description="Acidic residues" evidence="1">
    <location>
        <begin position="372"/>
        <end position="400"/>
    </location>
</feature>
<dbReference type="EMBL" id="PNEN01001768">
    <property type="protein sequence ID" value="PPJ51048.1"/>
    <property type="molecule type" value="Genomic_DNA"/>
</dbReference>
<sequence length="406" mass="45470">MPSLVRVLLIETSSNSANYSVSLSPSQLLPSPTSSADRDAGATQITFNGYDRLSARHILVTIPQGNISKQARNCYNSANNLQELHRNIHEIGNAGVRRTIELEIIGALNTVIENQNDMAFEFVDGLRQEDQKSLIASVPQDKAYNKAYVEGKQQRKNAAGNSKVPEDHMYGGVFLKVEAAYSFTTIAEAVNAKKVAKNQAEMPPQKSNNGKRKASDSPEPQTQSGRISKQPRRQTRGRRVPLGPPPSPPAAHYLQQLPSPSPINSSPPAPWAYQGPNPRVPRMTAPGTSDLPRLPYSTRRMHDHVPRQGIPYWELNDWVFRNYENPRSLGFNARKAFNFAVRRIAVRDRGLLIARRDVLGRNETSEASGHEESDEEVEEEEEEFEGYDEGEYDEDPEDDESWARVR</sequence>
<accession>A0A2S6BU89</accession>
<feature type="compositionally biased region" description="Basic and acidic residues" evidence="1">
    <location>
        <begin position="361"/>
        <end position="371"/>
    </location>
</feature>
<reference evidence="3" key="1">
    <citation type="journal article" date="2017" name="bioRxiv">
        <title>Conservation of a gene cluster reveals novel cercosporin biosynthetic mechanisms and extends production to the genus Colletotrichum.</title>
        <authorList>
            <person name="de Jonge R."/>
            <person name="Ebert M.K."/>
            <person name="Huitt-Roehl C.R."/>
            <person name="Pal P."/>
            <person name="Suttle J.C."/>
            <person name="Spanner R.E."/>
            <person name="Neubauer J.D."/>
            <person name="Jurick W.M.II."/>
            <person name="Stott K.A."/>
            <person name="Secor G.A."/>
            <person name="Thomma B.P.H.J."/>
            <person name="Van de Peer Y."/>
            <person name="Townsend C.A."/>
            <person name="Bolton M.D."/>
        </authorList>
    </citation>
    <scope>NUCLEOTIDE SEQUENCE [LARGE SCALE GENOMIC DNA]</scope>
    <source>
        <strain evidence="3">CBS538.71</strain>
    </source>
</reference>
<dbReference type="Proteomes" id="UP000237631">
    <property type="component" value="Unassembled WGS sequence"/>
</dbReference>
<feature type="compositionally biased region" description="Polar residues" evidence="1">
    <location>
        <begin position="218"/>
        <end position="227"/>
    </location>
</feature>
<evidence type="ECO:0000313" key="2">
    <source>
        <dbReference type="EMBL" id="PPJ51048.1"/>
    </source>
</evidence>
<dbReference type="OrthoDB" id="3648024at2759"/>
<keyword evidence="3" id="KW-1185">Reference proteome</keyword>
<evidence type="ECO:0000256" key="1">
    <source>
        <dbReference type="SAM" id="MobiDB-lite"/>
    </source>
</evidence>
<name>A0A2S6BU89_9PEZI</name>
<organism evidence="2 3">
    <name type="scientific">Cercospora berteroae</name>
    <dbReference type="NCBI Taxonomy" id="357750"/>
    <lineage>
        <taxon>Eukaryota</taxon>
        <taxon>Fungi</taxon>
        <taxon>Dikarya</taxon>
        <taxon>Ascomycota</taxon>
        <taxon>Pezizomycotina</taxon>
        <taxon>Dothideomycetes</taxon>
        <taxon>Dothideomycetidae</taxon>
        <taxon>Mycosphaerellales</taxon>
        <taxon>Mycosphaerellaceae</taxon>
        <taxon>Cercospora</taxon>
    </lineage>
</organism>
<feature type="compositionally biased region" description="Basic residues" evidence="1">
    <location>
        <begin position="229"/>
        <end position="239"/>
    </location>
</feature>